<dbReference type="InParanoid" id="A0A1Q6DU49"/>
<evidence type="ECO:0000256" key="1">
    <source>
        <dbReference type="ARBA" id="ARBA00022475"/>
    </source>
</evidence>
<sequence>MFQKQINELMKKTNSLKYILLGLFFLLILGAGTLVSIYTNWLWFGSLGFSSVFEKKIMARILLFVAISIFAFVVFYINYRFSIKYLRKSIDYESGSKQFPDKLALVLISFVSIGLGLIFSGNWQEILLFLNKTAYGMKDPIFSKDISFYFFSLPVYNLIKDLMLWLIILSIVLVSLIYLAGMSTPSSDQIRIESLGDLPKRGLKHVSVLLGLFFIILAANFYLNKFGLLFSSSGVVYGAGYTDINIVLPVLQFLMVLSILLGLILFYNLKLTNFQLIPASIGLLLVFSFIGLFIAPAVVQGLSVSPNELKLEEEYIENNINMTQEGFGLSKIQEKPFIVDQNITAKEIQKNNGTIDNIRLWDYRALKSTYEQLQELRLYYSFSDVDVDRYQFNGKESYKQVMLSMRELDVSKLPSTADTWVNRHLVYTHGFGMVMSPVNEKTDEGFPELILKDIPPKGILNISRPEIYYGEKTDNYVVVDTSREEFDYPSGEQNVYTSYKGEGGVKLNTLNEIAFSYRFNDIQLFLSNYIDEDSKVMFNRDIKQRVNELAPFLEYDSDPYPVTYDGGLYWIIDAYTTSDRFPYSEPTDGFNYVRNSVKVVVNAYSGEVTFYQINQDDPIINSWKKIFPSLFKDFEEMPSKLKEHIRYPEDYFDIQMDKYRTYHMEDPTVFYGKEDEWEIPREKYSGERIKVEPYYVTLSLPNNNDTEFVLIQPFSPTNKDNMVAWIGARSDMPHYGEIKHYQFTKSELILGTSQIEARIDQNPDISRQLTLWDQRGSEVIRGNLLVIPLDDSVLYVEPIFIRSEESALPELRRIIVSNGDKVVMSEELDKGLASLFGEVEEPPGPVDLRERIMEALQEYSNIKKYAGQGEWTEFGNSLGELGEILEELNQSIIPDQNVK</sequence>
<proteinExistence type="inferred from homology"/>
<organism evidence="6 7">
    <name type="scientific">Methanohalarchaeum thermophilum</name>
    <dbReference type="NCBI Taxonomy" id="1903181"/>
    <lineage>
        <taxon>Archaea</taxon>
        <taxon>Methanobacteriati</taxon>
        <taxon>Methanobacteriota</taxon>
        <taxon>Methanonatronarchaeia</taxon>
        <taxon>Methanonatronarchaeales</taxon>
        <taxon>Methanonatronarchaeaceae</taxon>
        <taxon>Candidatus Methanohalarchaeum</taxon>
    </lineage>
</organism>
<evidence type="ECO:0000313" key="6">
    <source>
        <dbReference type="EMBL" id="OKY77852.1"/>
    </source>
</evidence>
<keyword evidence="4 5" id="KW-0472">Membrane</keyword>
<feature type="transmembrane region" description="Helical" evidence="5">
    <location>
        <begin position="162"/>
        <end position="181"/>
    </location>
</feature>
<dbReference type="GO" id="GO:0005886">
    <property type="term" value="C:plasma membrane"/>
    <property type="evidence" value="ECO:0007669"/>
    <property type="project" value="UniProtKB-SubCell"/>
</dbReference>
<feature type="transmembrane region" description="Helical" evidence="5">
    <location>
        <begin position="202"/>
        <end position="223"/>
    </location>
</feature>
<dbReference type="AlphaFoldDB" id="A0A1Q6DU49"/>
<feature type="transmembrane region" description="Helical" evidence="5">
    <location>
        <begin position="103"/>
        <end position="123"/>
    </location>
</feature>
<accession>A0A1Q6DU49</accession>
<feature type="transmembrane region" description="Helical" evidence="5">
    <location>
        <begin position="20"/>
        <end position="41"/>
    </location>
</feature>
<keyword evidence="1 5" id="KW-1003">Cell membrane</keyword>
<dbReference type="InterPro" id="IPR005372">
    <property type="entry name" value="UPF0182"/>
</dbReference>
<dbReference type="STRING" id="1903181.BTN85_0328"/>
<protein>
    <recommendedName>
        <fullName evidence="5">UPF0182 protein BTN85_0328</fullName>
    </recommendedName>
</protein>
<keyword evidence="7" id="KW-1185">Reference proteome</keyword>
<feature type="transmembrane region" description="Helical" evidence="5">
    <location>
        <begin position="276"/>
        <end position="299"/>
    </location>
</feature>
<feature type="transmembrane region" description="Helical" evidence="5">
    <location>
        <begin position="246"/>
        <end position="269"/>
    </location>
</feature>
<evidence type="ECO:0000256" key="3">
    <source>
        <dbReference type="ARBA" id="ARBA00022989"/>
    </source>
</evidence>
<dbReference type="PANTHER" id="PTHR39344:SF1">
    <property type="entry name" value="UPF0182 PROTEIN SLL1060"/>
    <property type="match status" value="1"/>
</dbReference>
<evidence type="ECO:0000256" key="4">
    <source>
        <dbReference type="ARBA" id="ARBA00023136"/>
    </source>
</evidence>
<dbReference type="Pfam" id="PF03699">
    <property type="entry name" value="UPF0182"/>
    <property type="match status" value="1"/>
</dbReference>
<dbReference type="Proteomes" id="UP000185744">
    <property type="component" value="Unassembled WGS sequence"/>
</dbReference>
<evidence type="ECO:0000256" key="5">
    <source>
        <dbReference type="HAMAP-Rule" id="MF_01600"/>
    </source>
</evidence>
<dbReference type="EMBL" id="MSDW01000001">
    <property type="protein sequence ID" value="OKY77852.1"/>
    <property type="molecule type" value="Genomic_DNA"/>
</dbReference>
<comment type="similarity">
    <text evidence="5">Belongs to the UPF0182 family.</text>
</comment>
<gene>
    <name evidence="6" type="ORF">BTN85_0328</name>
</gene>
<dbReference type="PANTHER" id="PTHR39344">
    <property type="entry name" value="UPF0182 PROTEIN SLL1060"/>
    <property type="match status" value="1"/>
</dbReference>
<evidence type="ECO:0000256" key="2">
    <source>
        <dbReference type="ARBA" id="ARBA00022692"/>
    </source>
</evidence>
<comment type="subcellular location">
    <subcellularLocation>
        <location evidence="5">Cell membrane</location>
        <topology evidence="5">Multi-pass membrane protein</topology>
    </subcellularLocation>
</comment>
<name>A0A1Q6DU49_METT1</name>
<keyword evidence="2 5" id="KW-0812">Transmembrane</keyword>
<evidence type="ECO:0000313" key="7">
    <source>
        <dbReference type="Proteomes" id="UP000185744"/>
    </source>
</evidence>
<reference evidence="6" key="1">
    <citation type="submission" date="2016-12" db="EMBL/GenBank/DDBJ databases">
        <title>Discovery of methanogenic haloarchaea.</title>
        <authorList>
            <person name="Sorokin D.Y."/>
            <person name="Makarova K.S."/>
            <person name="Abbas B."/>
            <person name="Ferrer M."/>
            <person name="Golyshin P.N."/>
        </authorList>
    </citation>
    <scope>NUCLEOTIDE SEQUENCE [LARGE SCALE GENOMIC DNA]</scope>
    <source>
        <strain evidence="6">HMET1</strain>
    </source>
</reference>
<comment type="caution">
    <text evidence="6">The sequence shown here is derived from an EMBL/GenBank/DDBJ whole genome shotgun (WGS) entry which is preliminary data.</text>
</comment>
<feature type="transmembrane region" description="Helical" evidence="5">
    <location>
        <begin position="61"/>
        <end position="82"/>
    </location>
</feature>
<dbReference type="HAMAP" id="MF_01600">
    <property type="entry name" value="UPF0182"/>
    <property type="match status" value="1"/>
</dbReference>
<keyword evidence="3 5" id="KW-1133">Transmembrane helix</keyword>
<dbReference type="GO" id="GO:0005576">
    <property type="term" value="C:extracellular region"/>
    <property type="evidence" value="ECO:0007669"/>
    <property type="project" value="TreeGrafter"/>
</dbReference>